<sequence length="295" mass="32716">MRIGYGICNGTFGELVQGVYNKQPFLITMPIPVLTSKSIFIPNETKTIIGHSSYSKAVLACNKLLSLFNKNVGGTIDLASNIPRGKGMASSSADLVAAMKAVADGCFIEVNNKILSTIATEIEPTDGVMYENVVAYNYKNGSLMESFGNLPPFDLLGIDVGGYIDTIQFNQQRKIYSRQDLKAFHHAFHLIKTGIQTQNLSSICQASTISAKINEKILPKKYFDEMEKIAAICQGGVVVAHSGTMIGILFEHDHPYKNDCLLQFKKLVDDTKAVPFYYSHKKFEVRDENLHLYVR</sequence>
<evidence type="ECO:0000256" key="3">
    <source>
        <dbReference type="ARBA" id="ARBA00022777"/>
    </source>
</evidence>
<protein>
    <recommendedName>
        <fullName evidence="5">GHMP kinase N-terminal domain-containing protein</fullName>
    </recommendedName>
</protein>
<keyword evidence="7" id="KW-1185">Reference proteome</keyword>
<dbReference type="Proteomes" id="UP001597318">
    <property type="component" value="Unassembled WGS sequence"/>
</dbReference>
<feature type="domain" description="GHMP kinase N-terminal" evidence="5">
    <location>
        <begin position="62"/>
        <end position="124"/>
    </location>
</feature>
<evidence type="ECO:0000259" key="5">
    <source>
        <dbReference type="Pfam" id="PF00288"/>
    </source>
</evidence>
<comment type="caution">
    <text evidence="6">The sequence shown here is derived from an EMBL/GenBank/DDBJ whole genome shotgun (WGS) entry which is preliminary data.</text>
</comment>
<reference evidence="7" key="1">
    <citation type="journal article" date="2019" name="Int. J. Syst. Evol. Microbiol.">
        <title>The Global Catalogue of Microorganisms (GCM) 10K type strain sequencing project: providing services to taxonomists for standard genome sequencing and annotation.</title>
        <authorList>
            <consortium name="The Broad Institute Genomics Platform"/>
            <consortium name="The Broad Institute Genome Sequencing Center for Infectious Disease"/>
            <person name="Wu L."/>
            <person name="Ma J."/>
        </authorList>
    </citation>
    <scope>NUCLEOTIDE SEQUENCE [LARGE SCALE GENOMIC DNA]</scope>
    <source>
        <strain evidence="7">CGMCC 1.15474</strain>
    </source>
</reference>
<evidence type="ECO:0000313" key="7">
    <source>
        <dbReference type="Proteomes" id="UP001597318"/>
    </source>
</evidence>
<dbReference type="InterPro" id="IPR012363">
    <property type="entry name" value="PduX"/>
</dbReference>
<dbReference type="Pfam" id="PF00288">
    <property type="entry name" value="GHMP_kinases_N"/>
    <property type="match status" value="1"/>
</dbReference>
<proteinExistence type="predicted"/>
<accession>A0ABW5BRE5</accession>
<keyword evidence="3" id="KW-0418">Kinase</keyword>
<dbReference type="PIRSF" id="PIRSF033887">
    <property type="entry name" value="PduX"/>
    <property type="match status" value="1"/>
</dbReference>
<dbReference type="InterPro" id="IPR020568">
    <property type="entry name" value="Ribosomal_Su5_D2-typ_SF"/>
</dbReference>
<keyword evidence="1" id="KW-0808">Transferase</keyword>
<dbReference type="PANTHER" id="PTHR43527">
    <property type="entry name" value="4-DIPHOSPHOCYTIDYL-2-C-METHYL-D-ERYTHRITOL KINASE, CHLOROPLASTIC"/>
    <property type="match status" value="1"/>
</dbReference>
<keyword evidence="2" id="KW-0547">Nucleotide-binding</keyword>
<gene>
    <name evidence="6" type="ORF">ACFSKK_02190</name>
</gene>
<dbReference type="RefSeq" id="WP_247342285.1">
    <property type="nucleotide sequence ID" value="NZ_CP095550.1"/>
</dbReference>
<dbReference type="InterPro" id="IPR014721">
    <property type="entry name" value="Ribsml_uS5_D2-typ_fold_subgr"/>
</dbReference>
<dbReference type="PANTHER" id="PTHR43527:SF1">
    <property type="entry name" value="L-THREONINE KINASE"/>
    <property type="match status" value="1"/>
</dbReference>
<organism evidence="6 7">
    <name type="scientific">Metabacillus endolithicus</name>
    <dbReference type="NCBI Taxonomy" id="1535204"/>
    <lineage>
        <taxon>Bacteria</taxon>
        <taxon>Bacillati</taxon>
        <taxon>Bacillota</taxon>
        <taxon>Bacilli</taxon>
        <taxon>Bacillales</taxon>
        <taxon>Bacillaceae</taxon>
        <taxon>Metabacillus</taxon>
    </lineage>
</organism>
<keyword evidence="4" id="KW-0067">ATP-binding</keyword>
<dbReference type="Gene3D" id="3.30.230.10">
    <property type="match status" value="1"/>
</dbReference>
<evidence type="ECO:0000313" key="6">
    <source>
        <dbReference type="EMBL" id="MFD2212517.1"/>
    </source>
</evidence>
<dbReference type="EMBL" id="JBHUIK010000001">
    <property type="protein sequence ID" value="MFD2212517.1"/>
    <property type="molecule type" value="Genomic_DNA"/>
</dbReference>
<evidence type="ECO:0000256" key="2">
    <source>
        <dbReference type="ARBA" id="ARBA00022741"/>
    </source>
</evidence>
<name>A0ABW5BRE5_9BACI</name>
<evidence type="ECO:0000256" key="1">
    <source>
        <dbReference type="ARBA" id="ARBA00022679"/>
    </source>
</evidence>
<evidence type="ECO:0000256" key="4">
    <source>
        <dbReference type="ARBA" id="ARBA00022840"/>
    </source>
</evidence>
<dbReference type="InterPro" id="IPR006204">
    <property type="entry name" value="GHMP_kinase_N_dom"/>
</dbReference>
<dbReference type="SUPFAM" id="SSF54211">
    <property type="entry name" value="Ribosomal protein S5 domain 2-like"/>
    <property type="match status" value="1"/>
</dbReference>